<protein>
    <recommendedName>
        <fullName evidence="8">Starch synthase, chloroplastic/amyloplastic</fullName>
        <ecNumber evidence="8">2.4.1.-</ecNumber>
    </recommendedName>
</protein>
<dbReference type="Pfam" id="PF08323">
    <property type="entry name" value="Glyco_transf_5"/>
    <property type="match status" value="1"/>
</dbReference>
<feature type="domain" description="Glycosyl transferase family 1" evidence="9">
    <location>
        <begin position="420"/>
        <end position="591"/>
    </location>
</feature>
<proteinExistence type="inferred from homology"/>
<comment type="subcellular location">
    <subcellularLocation>
        <location evidence="8">Plastid</location>
        <location evidence="8">Chloroplast</location>
    </subcellularLocation>
    <subcellularLocation>
        <location evidence="8">Plastid</location>
        <location evidence="8">Amyloplast</location>
    </subcellularLocation>
</comment>
<dbReference type="GO" id="GO:0009507">
    <property type="term" value="C:chloroplast"/>
    <property type="evidence" value="ECO:0007669"/>
    <property type="project" value="UniProtKB-SubCell"/>
</dbReference>
<evidence type="ECO:0000313" key="11">
    <source>
        <dbReference type="EMBL" id="KAK2993522.1"/>
    </source>
</evidence>
<evidence type="ECO:0000256" key="5">
    <source>
        <dbReference type="ARBA" id="ARBA00022679"/>
    </source>
</evidence>
<evidence type="ECO:0000256" key="4">
    <source>
        <dbReference type="ARBA" id="ARBA00022676"/>
    </source>
</evidence>
<comment type="similarity">
    <text evidence="3 8">Belongs to the glycosyltransferase 1 family. Bacterial/plant glycogen synthase subfamily.</text>
</comment>
<keyword evidence="8" id="KW-0035">Amyloplast</keyword>
<dbReference type="GO" id="GO:0019252">
    <property type="term" value="P:starch biosynthetic process"/>
    <property type="evidence" value="ECO:0007669"/>
    <property type="project" value="UniProtKB-UniRule"/>
</dbReference>
<gene>
    <name evidence="11" type="ORF">RJ640_025532</name>
</gene>
<evidence type="ECO:0000259" key="10">
    <source>
        <dbReference type="Pfam" id="PF08323"/>
    </source>
</evidence>
<dbReference type="Proteomes" id="UP001187471">
    <property type="component" value="Unassembled WGS sequence"/>
</dbReference>
<dbReference type="PANTHER" id="PTHR46083">
    <property type="match status" value="1"/>
</dbReference>
<reference evidence="11" key="1">
    <citation type="submission" date="2022-12" db="EMBL/GenBank/DDBJ databases">
        <title>Draft genome assemblies for two species of Escallonia (Escalloniales).</title>
        <authorList>
            <person name="Chanderbali A."/>
            <person name="Dervinis C."/>
            <person name="Anghel I."/>
            <person name="Soltis D."/>
            <person name="Soltis P."/>
            <person name="Zapata F."/>
        </authorList>
    </citation>
    <scope>NUCLEOTIDE SEQUENCE</scope>
    <source>
        <strain evidence="11">UCBG92.1500</strain>
        <tissue evidence="11">Leaf</tissue>
    </source>
</reference>
<keyword evidence="6 8" id="KW-0750">Starch biosynthesis</keyword>
<dbReference type="Pfam" id="PF00534">
    <property type="entry name" value="Glycos_transf_1"/>
    <property type="match status" value="1"/>
</dbReference>
<sequence>MDAMTSLTTPCGCYFNLDHPRNAGILVSLATQNRYKDSKKLWSCATGGSSSKRLSHSFKIQALPVEVGTEKLEGSTDSKSEVLVWPSPGDEIPFWKREFPSWDASSEEPVHVEKDSDLMHIVHVTAEMAPIAKVGGLGDVVTGLARTCLSRGHKVAIMLPFYECIQKQHISDLELITSYSSYHDGNWIACNAYRGLVSSIPVIFIEPSNQFFKGQSVYGGSYNELEAYLFFSRACLEWLQVTRLQPDIIHVHEWQTGAVPLLYWDMYHHLSLEKPRLVLTIHNMEYYGECSQEQLSKCGLDGSTYGTVDKAVDDRTIGHNPERLSLLKGGIVYSNAVVTVSPTYLNETLCSGWLASSLIRNRDKYSGILNGIDTAMWNPATDVFLPAKFHANNIEGKRTCKRFVQVGLGLASEKGLKNGNQVTDKVPLVVCITRLVAQKGLHLITHAINHVEKLGGQMVVLGKASDVRVEREFEGLANLYNQGSSVRILLMYSEELSHMLYAAADIVLVPSIYEPCGLAQMIGMRYGAVPLVRKTGGLADTVFDMDDHSQPEKANGFVFEGIDEGSLNSALDRAFSYYGEKPNEWIRIVRKVMEIDNSWSNTAGKYINVYNSIRVRR</sequence>
<evidence type="ECO:0000256" key="6">
    <source>
        <dbReference type="ARBA" id="ARBA00022922"/>
    </source>
</evidence>
<dbReference type="PANTHER" id="PTHR46083:SF1">
    <property type="entry name" value="GLYCOGEN SYNTHASE 2-RELATED"/>
    <property type="match status" value="1"/>
</dbReference>
<dbReference type="GO" id="GO:0009011">
    <property type="term" value="F:alpha-1,4-glucan glucosyltransferase (ADP-glucose donor) activity"/>
    <property type="evidence" value="ECO:0007669"/>
    <property type="project" value="UniProtKB-EC"/>
</dbReference>
<keyword evidence="4 8" id="KW-0328">Glycosyltransferase</keyword>
<organism evidence="11 12">
    <name type="scientific">Escallonia rubra</name>
    <dbReference type="NCBI Taxonomy" id="112253"/>
    <lineage>
        <taxon>Eukaryota</taxon>
        <taxon>Viridiplantae</taxon>
        <taxon>Streptophyta</taxon>
        <taxon>Embryophyta</taxon>
        <taxon>Tracheophyta</taxon>
        <taxon>Spermatophyta</taxon>
        <taxon>Magnoliopsida</taxon>
        <taxon>eudicotyledons</taxon>
        <taxon>Gunneridae</taxon>
        <taxon>Pentapetalae</taxon>
        <taxon>asterids</taxon>
        <taxon>campanulids</taxon>
        <taxon>Escalloniales</taxon>
        <taxon>Escalloniaceae</taxon>
        <taxon>Escallonia</taxon>
    </lineage>
</organism>
<keyword evidence="7" id="KW-0809">Transit peptide</keyword>
<feature type="domain" description="Starch synthase catalytic" evidence="10">
    <location>
        <begin position="120"/>
        <end position="348"/>
    </location>
</feature>
<dbReference type="InterPro" id="IPR011835">
    <property type="entry name" value="GS/SS"/>
</dbReference>
<dbReference type="InterPro" id="IPR013534">
    <property type="entry name" value="Starch_synth_cat_dom"/>
</dbReference>
<evidence type="ECO:0000259" key="9">
    <source>
        <dbReference type="Pfam" id="PF00534"/>
    </source>
</evidence>
<comment type="pathway">
    <text evidence="2 8">Glycan biosynthesis; starch biosynthesis.</text>
</comment>
<accession>A0AA88RYR0</accession>
<dbReference type="Gene3D" id="3.40.50.2000">
    <property type="entry name" value="Glycogen Phosphorylase B"/>
    <property type="match status" value="2"/>
</dbReference>
<keyword evidence="8" id="KW-0934">Plastid</keyword>
<dbReference type="EC" id="2.4.1.-" evidence="8"/>
<dbReference type="HAMAP" id="MF_00484">
    <property type="entry name" value="Glycogen_synth"/>
    <property type="match status" value="1"/>
</dbReference>
<evidence type="ECO:0000313" key="12">
    <source>
        <dbReference type="Proteomes" id="UP001187471"/>
    </source>
</evidence>
<dbReference type="EMBL" id="JAVXUO010000306">
    <property type="protein sequence ID" value="KAK2993522.1"/>
    <property type="molecule type" value="Genomic_DNA"/>
</dbReference>
<dbReference type="GO" id="GO:0009501">
    <property type="term" value="C:amyloplast"/>
    <property type="evidence" value="ECO:0007669"/>
    <property type="project" value="UniProtKB-SubCell"/>
</dbReference>
<dbReference type="GO" id="GO:0004373">
    <property type="term" value="F:alpha-1,4-glucan glucosyltransferase (UDP-glucose donor) activity"/>
    <property type="evidence" value="ECO:0007669"/>
    <property type="project" value="InterPro"/>
</dbReference>
<dbReference type="AlphaFoldDB" id="A0AA88RYR0"/>
<dbReference type="InterPro" id="IPR001296">
    <property type="entry name" value="Glyco_trans_1"/>
</dbReference>
<dbReference type="CDD" id="cd03791">
    <property type="entry name" value="GT5_Glycogen_synthase_DULL1-like"/>
    <property type="match status" value="1"/>
</dbReference>
<keyword evidence="12" id="KW-1185">Reference proteome</keyword>
<keyword evidence="8" id="KW-0150">Chloroplast</keyword>
<comment type="caution">
    <text evidence="11">The sequence shown here is derived from an EMBL/GenBank/DDBJ whole genome shotgun (WGS) entry which is preliminary data.</text>
</comment>
<evidence type="ECO:0000256" key="3">
    <source>
        <dbReference type="ARBA" id="ARBA00010281"/>
    </source>
</evidence>
<evidence type="ECO:0000256" key="8">
    <source>
        <dbReference type="RuleBase" id="RU361232"/>
    </source>
</evidence>
<dbReference type="SUPFAM" id="SSF53756">
    <property type="entry name" value="UDP-Glycosyltransferase/glycogen phosphorylase"/>
    <property type="match status" value="1"/>
</dbReference>
<name>A0AA88RYR0_9ASTE</name>
<keyword evidence="5" id="KW-0808">Transferase</keyword>
<comment type="catalytic activity">
    <reaction evidence="1">
        <text>[(1-&gt;4)-alpha-D-glucosyl](n) + ADP-alpha-D-glucose = [(1-&gt;4)-alpha-D-glucosyl](n+1) + ADP + H(+)</text>
        <dbReference type="Rhea" id="RHEA:18189"/>
        <dbReference type="Rhea" id="RHEA-COMP:9584"/>
        <dbReference type="Rhea" id="RHEA-COMP:9587"/>
        <dbReference type="ChEBI" id="CHEBI:15378"/>
        <dbReference type="ChEBI" id="CHEBI:15444"/>
        <dbReference type="ChEBI" id="CHEBI:57498"/>
        <dbReference type="ChEBI" id="CHEBI:456216"/>
        <dbReference type="EC" id="2.4.1.21"/>
    </reaction>
</comment>
<evidence type="ECO:0000256" key="7">
    <source>
        <dbReference type="ARBA" id="ARBA00022946"/>
    </source>
</evidence>
<dbReference type="NCBIfam" id="TIGR02095">
    <property type="entry name" value="glgA"/>
    <property type="match status" value="1"/>
</dbReference>
<evidence type="ECO:0000256" key="1">
    <source>
        <dbReference type="ARBA" id="ARBA00001478"/>
    </source>
</evidence>
<evidence type="ECO:0000256" key="2">
    <source>
        <dbReference type="ARBA" id="ARBA00004727"/>
    </source>
</evidence>